<dbReference type="SFLD" id="SFLDS00052">
    <property type="entry name" value="Ferric_Reductase_Domain"/>
    <property type="match status" value="1"/>
</dbReference>
<organism evidence="12 13">
    <name type="scientific">Rotaria sordida</name>
    <dbReference type="NCBI Taxonomy" id="392033"/>
    <lineage>
        <taxon>Eukaryota</taxon>
        <taxon>Metazoa</taxon>
        <taxon>Spiralia</taxon>
        <taxon>Gnathifera</taxon>
        <taxon>Rotifera</taxon>
        <taxon>Eurotatoria</taxon>
        <taxon>Bdelloidea</taxon>
        <taxon>Philodinida</taxon>
        <taxon>Philodinidae</taxon>
        <taxon>Rotaria</taxon>
    </lineage>
</organism>
<feature type="repeat" description="TPR" evidence="9">
    <location>
        <begin position="660"/>
        <end position="693"/>
    </location>
</feature>
<dbReference type="PRINTS" id="PR00466">
    <property type="entry name" value="GP91PHOX"/>
</dbReference>
<feature type="transmembrane region" description="Helical" evidence="10">
    <location>
        <begin position="898"/>
        <end position="921"/>
    </location>
</feature>
<keyword evidence="2 10" id="KW-0812">Transmembrane</keyword>
<dbReference type="CDD" id="cd06186">
    <property type="entry name" value="NOX_Duox_like_FAD_NADP"/>
    <property type="match status" value="1"/>
</dbReference>
<name>A0A819BEH6_9BILA</name>
<dbReference type="InterPro" id="IPR013130">
    <property type="entry name" value="Fe3_Rdtase_TM_dom"/>
</dbReference>
<feature type="repeat" description="TPR" evidence="9">
    <location>
        <begin position="450"/>
        <end position="483"/>
    </location>
</feature>
<feature type="domain" description="FAD-binding FR-type" evidence="11">
    <location>
        <begin position="1087"/>
        <end position="1189"/>
    </location>
</feature>
<dbReference type="InterPro" id="IPR013112">
    <property type="entry name" value="FAD-bd_8"/>
</dbReference>
<protein>
    <recommendedName>
        <fullName evidence="11">FAD-binding FR-type domain-containing protein</fullName>
    </recommendedName>
</protein>
<evidence type="ECO:0000256" key="1">
    <source>
        <dbReference type="ARBA" id="ARBA00004141"/>
    </source>
</evidence>
<comment type="catalytic activity">
    <reaction evidence="8">
        <text>NADPH + 2 O2 = 2 superoxide + NADP(+) + H(+)</text>
        <dbReference type="Rhea" id="RHEA:63180"/>
        <dbReference type="ChEBI" id="CHEBI:15378"/>
        <dbReference type="ChEBI" id="CHEBI:15379"/>
        <dbReference type="ChEBI" id="CHEBI:18421"/>
        <dbReference type="ChEBI" id="CHEBI:57783"/>
        <dbReference type="ChEBI" id="CHEBI:58349"/>
    </reaction>
</comment>
<keyword evidence="3" id="KW-0677">Repeat</keyword>
<dbReference type="Gene3D" id="3.90.176.10">
    <property type="entry name" value="Toxin ADP-ribosyltransferase, Chain A, domain 1"/>
    <property type="match status" value="1"/>
</dbReference>
<dbReference type="GO" id="GO:0005576">
    <property type="term" value="C:extracellular region"/>
    <property type="evidence" value="ECO:0007669"/>
    <property type="project" value="InterPro"/>
</dbReference>
<dbReference type="Proteomes" id="UP000663823">
    <property type="component" value="Unassembled WGS sequence"/>
</dbReference>
<dbReference type="InterPro" id="IPR000778">
    <property type="entry name" value="Cyt_b245_heavy_chain"/>
</dbReference>
<dbReference type="SUPFAM" id="SSF52343">
    <property type="entry name" value="Ferredoxin reductase-like, C-terminal NADP-linked domain"/>
    <property type="match status" value="1"/>
</dbReference>
<keyword evidence="4 9" id="KW-0802">TPR repeat</keyword>
<evidence type="ECO:0000256" key="4">
    <source>
        <dbReference type="ARBA" id="ARBA00022803"/>
    </source>
</evidence>
<feature type="repeat" description="TPR" evidence="9">
    <location>
        <begin position="408"/>
        <end position="441"/>
    </location>
</feature>
<dbReference type="Pfam" id="PF03496">
    <property type="entry name" value="ADPrib_exo_Tox"/>
    <property type="match status" value="1"/>
</dbReference>
<feature type="transmembrane region" description="Helical" evidence="10">
    <location>
        <begin position="1002"/>
        <end position="1022"/>
    </location>
</feature>
<dbReference type="Pfam" id="PF08022">
    <property type="entry name" value="FAD_binding_8"/>
    <property type="match status" value="1"/>
</dbReference>
<evidence type="ECO:0000256" key="3">
    <source>
        <dbReference type="ARBA" id="ARBA00022737"/>
    </source>
</evidence>
<feature type="repeat" description="TPR" evidence="9">
    <location>
        <begin position="702"/>
        <end position="735"/>
    </location>
</feature>
<dbReference type="Pfam" id="PF08030">
    <property type="entry name" value="NAD_binding_6"/>
    <property type="match status" value="1"/>
</dbReference>
<keyword evidence="5 10" id="KW-1133">Transmembrane helix</keyword>
<comment type="subcellular location">
    <subcellularLocation>
        <location evidence="1">Membrane</location>
        <topology evidence="1">Multi-pass membrane protein</topology>
    </subcellularLocation>
</comment>
<feature type="repeat" description="TPR" evidence="9">
    <location>
        <begin position="618"/>
        <end position="651"/>
    </location>
</feature>
<evidence type="ECO:0000313" key="12">
    <source>
        <dbReference type="EMBL" id="CAF3795360.1"/>
    </source>
</evidence>
<dbReference type="InterPro" id="IPR003540">
    <property type="entry name" value="ADP-ribosyltransferase"/>
</dbReference>
<feature type="repeat" description="TPR" evidence="9">
    <location>
        <begin position="534"/>
        <end position="567"/>
    </location>
</feature>
<dbReference type="EMBL" id="CAJOAX010002426">
    <property type="protein sequence ID" value="CAF3795360.1"/>
    <property type="molecule type" value="Genomic_DNA"/>
</dbReference>
<evidence type="ECO:0000256" key="6">
    <source>
        <dbReference type="ARBA" id="ARBA00023002"/>
    </source>
</evidence>
<dbReference type="Pfam" id="PF13374">
    <property type="entry name" value="TPR_10"/>
    <property type="match status" value="1"/>
</dbReference>
<evidence type="ECO:0000256" key="10">
    <source>
        <dbReference type="SAM" id="Phobius"/>
    </source>
</evidence>
<dbReference type="SUPFAM" id="SSF56399">
    <property type="entry name" value="ADP-ribosylation"/>
    <property type="match status" value="1"/>
</dbReference>
<dbReference type="PROSITE" id="PS50293">
    <property type="entry name" value="TPR_REGION"/>
    <property type="match status" value="4"/>
</dbReference>
<sequence>MFYQIEDLCYRLQQDVRQFISNLTPISIIKPSSTTNRDELDQSFMYSQLLKEIILDMPYDDKAKKEYADFCRIQYAGNHQRIEVIDEFEETYQPSLSIWWYTRETFIYSTLNKALRNQDTEIVIKMGFFLRDLHCQIEQLYSKMKNHDRLNVFRGQGVSLIEFDKIKNSKGGLLSFNNFLSTSADKDVGYTFADSARQNPDLVGIRFKIEIDSSVPTAPFTSLAEYSYYRDNENEILFSMHTVFRIVDMQEIEDRLWEINLIVTNDDDPLLTNLTKYIRDEINGSTAMHRMGQLMIKMGKFVKAEEFYNILLDQTSEDDHENIAHLNHQLGIIKQQNGDLSNALEFFLKAFKIMKQHLSPNYSDLAIVYHNIGLVYRGLGEYPKALSYYEKALEIEQKSLSSDDPKLAATYCNIGLLYNDMGQYSMALSYYDKACEIQQKSLPLYHPFLSTTYNNIALAHKEMGNYEEALSYYEKTLELQHKSLPTDHPLLATTYCNIGSVLNLMGKYSEALNYHNKTLEIELKSLSSNHPSLATTYCSIGLLYHEMGQYSLALTNYEKALEIQRKSLPSNHQDLANTYNHIGLTYDQKDEYSKALSYYEMSLEIQQQSVSSNNPLLATTFNNIGSVYASRQNYSDSLSYYKKALKIRLTCLPSNHPDLASTYNNIGLAYTETGQYKNALSNYEKAFEIQQRSLSSDHPLLATTYNNIGLVHQKMEEYSKALSYYNKAHEIQQKCLSHNHPSLAITLGNIALIHKSLGDYSKAFDTYHKVLNIMEKSLSTDHTFRMSFESIRLWFRLFIVNDLAPVVFLFLWLAINIALFIGEFLNYHHSRSYFYLRSLIFDGLSIARAAGLCLNFNCLLILLPVCRNLLSLIRYILPQCITQSRFRRFTKRLFDQHIGFHRCIGYAICFWSILHVGAHIYNYERLIDVHNEYQSLSSALNLLYLQSSESQINPFDRINSNSLHIGTMLRTTAGITGVILCICLMIIFSSSTSLIRRSFYEIFWFAHHLFIIFFICLILHGFQGIVKSQINLNEHNPEICASLYREWGINQQCLIYPRFSSSKATSWIWLCAPLCLYILERFLRFIRSLQHVEIINIIRHESNVIEIRFRKKFMSTPQPGQYIYLKCFSLSIFEWHPFTVTSAAEETYISVHIRTIGNWTNDLAQKFQMYPQDIPRLAVDGPYGSAADDVFNYDGVILIGAGIGVTPYAAILKHIRSSQSNHARLRRVYFYWICNTTSCYEWFAEMLQEIERDFRDRINFLTYNIYLTKWSIGQARAVIRNNTDERDIWTGLESKTHYGRPNFNIDFQDIINEDWQMTQKRHIGVFVCGQKPLVKELQCLCIKINDHNSSKNRVRFYLNKENF</sequence>
<dbReference type="PROSITE" id="PS50005">
    <property type="entry name" value="TPR"/>
    <property type="match status" value="11"/>
</dbReference>
<dbReference type="SFLD" id="SFLDG01169">
    <property type="entry name" value="NADPH_oxidase_subgroup_(NOX)"/>
    <property type="match status" value="1"/>
</dbReference>
<gene>
    <name evidence="12" type="ORF">OTI717_LOCUS17962</name>
</gene>
<feature type="repeat" description="TPR" evidence="9">
    <location>
        <begin position="324"/>
        <end position="357"/>
    </location>
</feature>
<dbReference type="InterPro" id="IPR013121">
    <property type="entry name" value="Fe_red_NAD-bd_6"/>
</dbReference>
<evidence type="ECO:0000259" key="11">
    <source>
        <dbReference type="PROSITE" id="PS51384"/>
    </source>
</evidence>
<dbReference type="Pfam" id="PF01794">
    <property type="entry name" value="Ferric_reduct"/>
    <property type="match status" value="1"/>
</dbReference>
<dbReference type="Pfam" id="PF13424">
    <property type="entry name" value="TPR_12"/>
    <property type="match status" value="5"/>
</dbReference>
<dbReference type="SUPFAM" id="SSF63380">
    <property type="entry name" value="Riboflavin synthase domain-like"/>
    <property type="match status" value="1"/>
</dbReference>
<feature type="repeat" description="TPR" evidence="9">
    <location>
        <begin position="576"/>
        <end position="609"/>
    </location>
</feature>
<dbReference type="GO" id="GO:0016020">
    <property type="term" value="C:membrane"/>
    <property type="evidence" value="ECO:0007669"/>
    <property type="project" value="UniProtKB-SubCell"/>
</dbReference>
<reference evidence="12" key="1">
    <citation type="submission" date="2021-02" db="EMBL/GenBank/DDBJ databases">
        <authorList>
            <person name="Nowell W R."/>
        </authorList>
    </citation>
    <scope>NUCLEOTIDE SEQUENCE</scope>
</reference>
<comment type="caution">
    <text evidence="12">The sequence shown here is derived from an EMBL/GenBank/DDBJ whole genome shotgun (WGS) entry which is preliminary data.</text>
</comment>
<feature type="repeat" description="TPR" evidence="9">
    <location>
        <begin position="744"/>
        <end position="777"/>
    </location>
</feature>
<dbReference type="InterPro" id="IPR017927">
    <property type="entry name" value="FAD-bd_FR_type"/>
</dbReference>
<dbReference type="Gene3D" id="1.25.40.10">
    <property type="entry name" value="Tetratricopeptide repeat domain"/>
    <property type="match status" value="3"/>
</dbReference>
<evidence type="ECO:0000256" key="5">
    <source>
        <dbReference type="ARBA" id="ARBA00022989"/>
    </source>
</evidence>
<dbReference type="SUPFAM" id="SSF48452">
    <property type="entry name" value="TPR-like"/>
    <property type="match status" value="2"/>
</dbReference>
<keyword evidence="6" id="KW-0560">Oxidoreductase</keyword>
<evidence type="ECO:0000256" key="7">
    <source>
        <dbReference type="ARBA" id="ARBA00023136"/>
    </source>
</evidence>
<dbReference type="InterPro" id="IPR011990">
    <property type="entry name" value="TPR-like_helical_dom_sf"/>
</dbReference>
<dbReference type="InterPro" id="IPR019734">
    <property type="entry name" value="TPR_rpt"/>
</dbReference>
<feature type="repeat" description="TPR" evidence="9">
    <location>
        <begin position="366"/>
        <end position="399"/>
    </location>
</feature>
<dbReference type="Gene3D" id="3.40.50.80">
    <property type="entry name" value="Nucleotide-binding domain of ferredoxin-NADP reductase (FNR) module"/>
    <property type="match status" value="1"/>
</dbReference>
<dbReference type="PANTHER" id="PTHR45641">
    <property type="entry name" value="TETRATRICOPEPTIDE REPEAT PROTEIN (AFU_ORTHOLOGUE AFUA_6G03870)"/>
    <property type="match status" value="1"/>
</dbReference>
<dbReference type="SMART" id="SM00028">
    <property type="entry name" value="TPR"/>
    <property type="match status" value="12"/>
</dbReference>
<dbReference type="PROSITE" id="PS51996">
    <property type="entry name" value="TR_MART"/>
    <property type="match status" value="1"/>
</dbReference>
<proteinExistence type="predicted"/>
<feature type="repeat" description="TPR" evidence="9">
    <location>
        <begin position="492"/>
        <end position="525"/>
    </location>
</feature>
<keyword evidence="7 10" id="KW-0472">Membrane</keyword>
<evidence type="ECO:0000256" key="9">
    <source>
        <dbReference type="PROSITE-ProRule" id="PRU00339"/>
    </source>
</evidence>
<feature type="transmembrane region" description="Helical" evidence="10">
    <location>
        <begin position="973"/>
        <end position="995"/>
    </location>
</feature>
<dbReference type="PANTHER" id="PTHR45641:SF1">
    <property type="entry name" value="AAA+ ATPASE DOMAIN-CONTAINING PROTEIN"/>
    <property type="match status" value="1"/>
</dbReference>
<evidence type="ECO:0000256" key="2">
    <source>
        <dbReference type="ARBA" id="ARBA00022692"/>
    </source>
</evidence>
<dbReference type="GO" id="GO:0016491">
    <property type="term" value="F:oxidoreductase activity"/>
    <property type="evidence" value="ECO:0007669"/>
    <property type="project" value="UniProtKB-KW"/>
</dbReference>
<evidence type="ECO:0000256" key="8">
    <source>
        <dbReference type="ARBA" id="ARBA00049908"/>
    </source>
</evidence>
<dbReference type="SFLD" id="SFLDG01168">
    <property type="entry name" value="Ferric_reductase_subgroup_(FRE"/>
    <property type="match status" value="1"/>
</dbReference>
<accession>A0A819BEH6</accession>
<dbReference type="InterPro" id="IPR039261">
    <property type="entry name" value="FNR_nucleotide-bd"/>
</dbReference>
<feature type="transmembrane region" description="Helical" evidence="10">
    <location>
        <begin position="793"/>
        <end position="821"/>
    </location>
</feature>
<evidence type="ECO:0000313" key="13">
    <source>
        <dbReference type="Proteomes" id="UP000663823"/>
    </source>
</evidence>
<dbReference type="Gene3D" id="2.40.30.10">
    <property type="entry name" value="Translation factors"/>
    <property type="match status" value="1"/>
</dbReference>
<dbReference type="Pfam" id="PF13181">
    <property type="entry name" value="TPR_8"/>
    <property type="match status" value="1"/>
</dbReference>
<dbReference type="InterPro" id="IPR017938">
    <property type="entry name" value="Riboflavin_synthase-like_b-brl"/>
</dbReference>
<dbReference type="PROSITE" id="PS51384">
    <property type="entry name" value="FAD_FR"/>
    <property type="match status" value="1"/>
</dbReference>